<reference evidence="2" key="1">
    <citation type="submission" date="2023-06" db="EMBL/GenBank/DDBJ databases">
        <title>Genomic analysis of the entomopathogenic nematode Steinernema hermaphroditum.</title>
        <authorList>
            <person name="Schwarz E.M."/>
            <person name="Heppert J.K."/>
            <person name="Baniya A."/>
            <person name="Schwartz H.T."/>
            <person name="Tan C.-H."/>
            <person name="Antoshechkin I."/>
            <person name="Sternberg P.W."/>
            <person name="Goodrich-Blair H."/>
            <person name="Dillman A.R."/>
        </authorList>
    </citation>
    <scope>NUCLEOTIDE SEQUENCE</scope>
    <source>
        <strain evidence="2">PS9179</strain>
        <tissue evidence="2">Whole animal</tissue>
    </source>
</reference>
<accession>A0AA39LZC8</accession>
<dbReference type="EMBL" id="JAUCMV010000002">
    <property type="protein sequence ID" value="KAK0414920.1"/>
    <property type="molecule type" value="Genomic_DNA"/>
</dbReference>
<proteinExistence type="predicted"/>
<dbReference type="Proteomes" id="UP001175271">
    <property type="component" value="Unassembled WGS sequence"/>
</dbReference>
<evidence type="ECO:0000313" key="2">
    <source>
        <dbReference type="EMBL" id="KAK0414920.1"/>
    </source>
</evidence>
<feature type="chain" id="PRO_5041271633" evidence="1">
    <location>
        <begin position="19"/>
        <end position="183"/>
    </location>
</feature>
<name>A0AA39LZC8_9BILA</name>
<feature type="signal peptide" evidence="1">
    <location>
        <begin position="1"/>
        <end position="18"/>
    </location>
</feature>
<gene>
    <name evidence="2" type="ORF">QR680_011677</name>
</gene>
<comment type="caution">
    <text evidence="2">The sequence shown here is derived from an EMBL/GenBank/DDBJ whole genome shotgun (WGS) entry which is preliminary data.</text>
</comment>
<organism evidence="2 3">
    <name type="scientific">Steinernema hermaphroditum</name>
    <dbReference type="NCBI Taxonomy" id="289476"/>
    <lineage>
        <taxon>Eukaryota</taxon>
        <taxon>Metazoa</taxon>
        <taxon>Ecdysozoa</taxon>
        <taxon>Nematoda</taxon>
        <taxon>Chromadorea</taxon>
        <taxon>Rhabditida</taxon>
        <taxon>Tylenchina</taxon>
        <taxon>Panagrolaimomorpha</taxon>
        <taxon>Strongyloidoidea</taxon>
        <taxon>Steinernematidae</taxon>
        <taxon>Steinernema</taxon>
    </lineage>
</organism>
<protein>
    <submittedName>
        <fullName evidence="2">Uncharacterized protein</fullName>
    </submittedName>
</protein>
<dbReference type="AlphaFoldDB" id="A0AA39LZC8"/>
<evidence type="ECO:0000256" key="1">
    <source>
        <dbReference type="SAM" id="SignalP"/>
    </source>
</evidence>
<sequence length="183" mass="20450">MTSKTLLLLFALLAISLAVSVQKEDVLAEPQCDCGTITGVLMKTVGKIRSFLTGLVFRALQIPGCGFEKSVKLVVHLVNEVLYLLASLFGLAIPQQPSEEPYQMCHGFESLVNDFRALINDLISDDQEFKRCDCQVPNALRDFVNFLIRLLQRLDKYLGGGDGTEEPPMLNKVSFEDFLRVQH</sequence>
<keyword evidence="1" id="KW-0732">Signal</keyword>
<keyword evidence="3" id="KW-1185">Reference proteome</keyword>
<evidence type="ECO:0000313" key="3">
    <source>
        <dbReference type="Proteomes" id="UP001175271"/>
    </source>
</evidence>